<reference evidence="1 2" key="1">
    <citation type="submission" date="2013-03" db="EMBL/GenBank/DDBJ databases">
        <title>The Genome Sequence of Exophiala aquamarina CBS 119918.</title>
        <authorList>
            <consortium name="The Broad Institute Genomics Platform"/>
            <person name="Cuomo C."/>
            <person name="de Hoog S."/>
            <person name="Gorbushina A."/>
            <person name="Walker B."/>
            <person name="Young S.K."/>
            <person name="Zeng Q."/>
            <person name="Gargeya S."/>
            <person name="Fitzgerald M."/>
            <person name="Haas B."/>
            <person name="Abouelleil A."/>
            <person name="Allen A.W."/>
            <person name="Alvarado L."/>
            <person name="Arachchi H.M."/>
            <person name="Berlin A.M."/>
            <person name="Chapman S.B."/>
            <person name="Gainer-Dewar J."/>
            <person name="Goldberg J."/>
            <person name="Griggs A."/>
            <person name="Gujja S."/>
            <person name="Hansen M."/>
            <person name="Howarth C."/>
            <person name="Imamovic A."/>
            <person name="Ireland A."/>
            <person name="Larimer J."/>
            <person name="McCowan C."/>
            <person name="Murphy C."/>
            <person name="Pearson M."/>
            <person name="Poon T.W."/>
            <person name="Priest M."/>
            <person name="Roberts A."/>
            <person name="Saif S."/>
            <person name="Shea T."/>
            <person name="Sisk P."/>
            <person name="Sykes S."/>
            <person name="Wortman J."/>
            <person name="Nusbaum C."/>
            <person name="Birren B."/>
        </authorList>
    </citation>
    <scope>NUCLEOTIDE SEQUENCE [LARGE SCALE GENOMIC DNA]</scope>
    <source>
        <strain evidence="1 2">CBS 119918</strain>
    </source>
</reference>
<gene>
    <name evidence="1" type="ORF">A1O9_13056</name>
</gene>
<dbReference type="Proteomes" id="UP000027920">
    <property type="component" value="Unassembled WGS sequence"/>
</dbReference>
<dbReference type="HOGENOM" id="CLU_1331953_0_0_1"/>
<dbReference type="RefSeq" id="XP_013253486.1">
    <property type="nucleotide sequence ID" value="XM_013398032.1"/>
</dbReference>
<keyword evidence="2" id="KW-1185">Reference proteome</keyword>
<dbReference type="GeneID" id="25287947"/>
<accession>A0A072NTD8</accession>
<dbReference type="VEuPathDB" id="FungiDB:A1O9_13056"/>
<dbReference type="STRING" id="1182545.A0A072NTD8"/>
<evidence type="ECO:0000313" key="2">
    <source>
        <dbReference type="Proteomes" id="UP000027920"/>
    </source>
</evidence>
<organism evidence="1 2">
    <name type="scientific">Exophiala aquamarina CBS 119918</name>
    <dbReference type="NCBI Taxonomy" id="1182545"/>
    <lineage>
        <taxon>Eukaryota</taxon>
        <taxon>Fungi</taxon>
        <taxon>Dikarya</taxon>
        <taxon>Ascomycota</taxon>
        <taxon>Pezizomycotina</taxon>
        <taxon>Eurotiomycetes</taxon>
        <taxon>Chaetothyriomycetidae</taxon>
        <taxon>Chaetothyriales</taxon>
        <taxon>Herpotrichiellaceae</taxon>
        <taxon>Exophiala</taxon>
    </lineage>
</organism>
<dbReference type="OrthoDB" id="4207519at2759"/>
<dbReference type="EMBL" id="AMGV01000049">
    <property type="protein sequence ID" value="KEF50896.1"/>
    <property type="molecule type" value="Genomic_DNA"/>
</dbReference>
<dbReference type="AlphaFoldDB" id="A0A072NTD8"/>
<comment type="caution">
    <text evidence="1">The sequence shown here is derived from an EMBL/GenBank/DDBJ whole genome shotgun (WGS) entry which is preliminary data.</text>
</comment>
<protein>
    <submittedName>
        <fullName evidence="1">Uncharacterized protein</fullName>
    </submittedName>
</protein>
<name>A0A072NTD8_9EURO</name>
<evidence type="ECO:0000313" key="1">
    <source>
        <dbReference type="EMBL" id="KEF50896.1"/>
    </source>
</evidence>
<sequence>MATPTIVRKSARRAHLAQVEPSRWEFRCPPSTKWFPLAAASVLTSLSKSRGILTLEIIVYKLQDIAEAFALAKAAESFRDYAFQQREWRSILSTRRDRHIREVGSLLGSNTVGKQHFTQLYNQARRTAFTPRNIKSGWAKAGLYLFNPDRVLRDIEKPLTETVPSDGTPEIAPSGELLKTPVTAENLASLRRMMDQKIHTLDDESQ</sequence>
<proteinExistence type="predicted"/>